<dbReference type="Pfam" id="PF13230">
    <property type="entry name" value="GATase_4"/>
    <property type="match status" value="1"/>
</dbReference>
<dbReference type="InterPro" id="IPR052373">
    <property type="entry name" value="Gamma-glu_amide_hydrolase"/>
</dbReference>
<dbReference type="EMBL" id="PJNW01000006">
    <property type="protein sequence ID" value="PKR89280.1"/>
    <property type="molecule type" value="Genomic_DNA"/>
</dbReference>
<comment type="caution">
    <text evidence="3">The sequence shown here is derived from an EMBL/GenBank/DDBJ whole genome shotgun (WGS) entry which is preliminary data.</text>
</comment>
<dbReference type="AlphaFoldDB" id="A0A1I4VU70"/>
<feature type="domain" description="Glutamine amidotransferase type-2" evidence="2">
    <location>
        <begin position="2"/>
        <end position="254"/>
    </location>
</feature>
<dbReference type="PROSITE" id="PS51278">
    <property type="entry name" value="GATASE_TYPE_2"/>
    <property type="match status" value="1"/>
</dbReference>
<keyword evidence="1 3" id="KW-0315">Glutamine amidotransferase</keyword>
<dbReference type="Proteomes" id="UP000233491">
    <property type="component" value="Unassembled WGS sequence"/>
</dbReference>
<protein>
    <submittedName>
        <fullName evidence="3">Class II glutamine amidotransferase</fullName>
    </submittedName>
</protein>
<evidence type="ECO:0000313" key="3">
    <source>
        <dbReference type="EMBL" id="PKR89280.1"/>
    </source>
</evidence>
<dbReference type="RefSeq" id="WP_101289058.1">
    <property type="nucleotide sequence ID" value="NZ_FOUQ01000013.1"/>
</dbReference>
<dbReference type="InterPro" id="IPR017932">
    <property type="entry name" value="GATase_2_dom"/>
</dbReference>
<keyword evidence="4" id="KW-1185">Reference proteome</keyword>
<evidence type="ECO:0000256" key="1">
    <source>
        <dbReference type="ARBA" id="ARBA00022962"/>
    </source>
</evidence>
<dbReference type="Gene3D" id="3.60.20.10">
    <property type="entry name" value="Glutamine Phosphoribosylpyrophosphate, subunit 1, domain 1"/>
    <property type="match status" value="1"/>
</dbReference>
<organism evidence="3 4">
    <name type="scientific">Pleomorphomonas diazotrophica</name>
    <dbReference type="NCBI Taxonomy" id="1166257"/>
    <lineage>
        <taxon>Bacteria</taxon>
        <taxon>Pseudomonadati</taxon>
        <taxon>Pseudomonadota</taxon>
        <taxon>Alphaproteobacteria</taxon>
        <taxon>Hyphomicrobiales</taxon>
        <taxon>Pleomorphomonadaceae</taxon>
        <taxon>Pleomorphomonas</taxon>
    </lineage>
</organism>
<dbReference type="SUPFAM" id="SSF56235">
    <property type="entry name" value="N-terminal nucleophile aminohydrolases (Ntn hydrolases)"/>
    <property type="match status" value="1"/>
</dbReference>
<keyword evidence="3" id="KW-0808">Transferase</keyword>
<dbReference type="PANTHER" id="PTHR43187:SF1">
    <property type="entry name" value="GLUTAMINE AMIDOTRANSFERASE DUG3-RELATED"/>
    <property type="match status" value="1"/>
</dbReference>
<dbReference type="GO" id="GO:0016740">
    <property type="term" value="F:transferase activity"/>
    <property type="evidence" value="ECO:0007669"/>
    <property type="project" value="UniProtKB-KW"/>
</dbReference>
<dbReference type="OrthoDB" id="9804310at2"/>
<dbReference type="CDD" id="cd01908">
    <property type="entry name" value="YafJ"/>
    <property type="match status" value="1"/>
</dbReference>
<accession>A0A1I4VU70</accession>
<gene>
    <name evidence="3" type="ORF">CXZ10_10190</name>
</gene>
<dbReference type="InterPro" id="IPR029055">
    <property type="entry name" value="Ntn_hydrolases_N"/>
</dbReference>
<evidence type="ECO:0000313" key="4">
    <source>
        <dbReference type="Proteomes" id="UP000233491"/>
    </source>
</evidence>
<reference evidence="3 4" key="1">
    <citation type="submission" date="2017-12" db="EMBL/GenBank/DDBJ databases">
        <title>Anaerobic carbon monoxide metabolism by Pleomorphomonas carboxyditropha sp. nov., a new mesophilic hydrogenogenic carboxidotroph.</title>
        <authorList>
            <person name="Esquivel-Elizondo S."/>
            <person name="Krajmalnik-Brown R."/>
        </authorList>
    </citation>
    <scope>NUCLEOTIDE SEQUENCE [LARGE SCALE GENOMIC DNA]</scope>
    <source>
        <strain evidence="3 4">R5-392</strain>
    </source>
</reference>
<sequence length="269" mass="29983">MCRWLAYSGRPIFLDTLVSKPCHSLIHQSQSATECLAATNGDGFGLGWYGAWDEPGLFRDAMPAWNDDNLKSLTHQISSPLFFAHVRASTGTPTTRVNCHPFASGRWMFMHNGQVGGWDRIRRRLEARLSDARYHERHGSTDSEVLFLLLDADDLDADPIGAMRSVLAETRRAMIEAGVDEPLRLTAALSDGQHLHAFRYSSDDRPPSLYWRQGDDGITVVSEPIDAAHDQWTAVAPNTVLTVEPGGRVRLDDFEVEIERWVGARVALA</sequence>
<proteinExistence type="predicted"/>
<name>A0A1I4VU70_9HYPH</name>
<evidence type="ECO:0000259" key="2">
    <source>
        <dbReference type="PROSITE" id="PS51278"/>
    </source>
</evidence>
<dbReference type="PANTHER" id="PTHR43187">
    <property type="entry name" value="GLUTAMINE AMIDOTRANSFERASE DUG3-RELATED"/>
    <property type="match status" value="1"/>
</dbReference>
<dbReference type="InterPro" id="IPR026869">
    <property type="entry name" value="EgtC-like"/>
</dbReference>